<dbReference type="InterPro" id="IPR000847">
    <property type="entry name" value="LysR_HTH_N"/>
</dbReference>
<dbReference type="PANTHER" id="PTHR30346:SF17">
    <property type="entry name" value="LYSR FAMILY TRANSCRIPTIONAL REGULATOR"/>
    <property type="match status" value="1"/>
</dbReference>
<evidence type="ECO:0000259" key="5">
    <source>
        <dbReference type="PROSITE" id="PS50931"/>
    </source>
</evidence>
<keyword evidence="7" id="KW-1185">Reference proteome</keyword>
<dbReference type="GO" id="GO:0003677">
    <property type="term" value="F:DNA binding"/>
    <property type="evidence" value="ECO:0007669"/>
    <property type="project" value="UniProtKB-KW"/>
</dbReference>
<reference evidence="6" key="2">
    <citation type="submission" date="2020-09" db="EMBL/GenBank/DDBJ databases">
        <authorList>
            <person name="Sun Q."/>
            <person name="Zhou Y."/>
        </authorList>
    </citation>
    <scope>NUCLEOTIDE SEQUENCE</scope>
    <source>
        <strain evidence="6">CGMCC 1.3617</strain>
    </source>
</reference>
<reference evidence="6" key="1">
    <citation type="journal article" date="2014" name="Int. J. Syst. Evol. Microbiol.">
        <title>Complete genome sequence of Corynebacterium casei LMG S-19264T (=DSM 44701T), isolated from a smear-ripened cheese.</title>
        <authorList>
            <consortium name="US DOE Joint Genome Institute (JGI-PGF)"/>
            <person name="Walter F."/>
            <person name="Albersmeier A."/>
            <person name="Kalinowski J."/>
            <person name="Ruckert C."/>
        </authorList>
    </citation>
    <scope>NUCLEOTIDE SEQUENCE</scope>
    <source>
        <strain evidence="6">CGMCC 1.3617</strain>
    </source>
</reference>
<dbReference type="FunFam" id="1.10.10.10:FF:000001">
    <property type="entry name" value="LysR family transcriptional regulator"/>
    <property type="match status" value="1"/>
</dbReference>
<protein>
    <submittedName>
        <fullName evidence="6">LysR family transcriptional regulator</fullName>
    </submittedName>
</protein>
<sequence length="299" mass="32118">MELRLLRAFVAVAETLHFARAAESLGLSPPSLTEQVQELERRLGARLFIRSKRSVALSDAGKLFLDELRPALAQLDRAEQVARLAGRGARGIIEIGFGGSAALSGVLAQAVAAWRREHPEVELHLHEMESAPQIEALAEGRLDIAFVRAPVTTPPGIVTARLRREPIFIALPPDHPLIAEETISAAALAGEPFIIPDLEAGMSFHHHTLAVAQRGGFAPRLAHRGRDLIAVATLVALGLGVAVVPESLCRTLALPGVTYRPLRGAPILADIVAAFRRGEAAPATRELIRRIRQFAGEEG</sequence>
<comment type="similarity">
    <text evidence="1">Belongs to the LysR transcriptional regulatory family.</text>
</comment>
<comment type="caution">
    <text evidence="6">The sequence shown here is derived from an EMBL/GenBank/DDBJ whole genome shotgun (WGS) entry which is preliminary data.</text>
</comment>
<dbReference type="InterPro" id="IPR036390">
    <property type="entry name" value="WH_DNA-bd_sf"/>
</dbReference>
<keyword evidence="4" id="KW-0804">Transcription</keyword>
<evidence type="ECO:0000256" key="4">
    <source>
        <dbReference type="ARBA" id="ARBA00023163"/>
    </source>
</evidence>
<dbReference type="PROSITE" id="PS50931">
    <property type="entry name" value="HTH_LYSR"/>
    <property type="match status" value="1"/>
</dbReference>
<feature type="domain" description="HTH lysR-type" evidence="5">
    <location>
        <begin position="1"/>
        <end position="58"/>
    </location>
</feature>
<dbReference type="Pfam" id="PF00126">
    <property type="entry name" value="HTH_1"/>
    <property type="match status" value="1"/>
</dbReference>
<dbReference type="GO" id="GO:0032993">
    <property type="term" value="C:protein-DNA complex"/>
    <property type="evidence" value="ECO:0007669"/>
    <property type="project" value="TreeGrafter"/>
</dbReference>
<dbReference type="RefSeq" id="WP_188966545.1">
    <property type="nucleotide sequence ID" value="NZ_BMKW01000003.1"/>
</dbReference>
<organism evidence="6 7">
    <name type="scientific">Neoroseomonas lacus</name>
    <dbReference type="NCBI Taxonomy" id="287609"/>
    <lineage>
        <taxon>Bacteria</taxon>
        <taxon>Pseudomonadati</taxon>
        <taxon>Pseudomonadota</taxon>
        <taxon>Alphaproteobacteria</taxon>
        <taxon>Acetobacterales</taxon>
        <taxon>Acetobacteraceae</taxon>
        <taxon>Neoroseomonas</taxon>
    </lineage>
</organism>
<evidence type="ECO:0000256" key="1">
    <source>
        <dbReference type="ARBA" id="ARBA00009437"/>
    </source>
</evidence>
<dbReference type="InterPro" id="IPR005119">
    <property type="entry name" value="LysR_subst-bd"/>
</dbReference>
<evidence type="ECO:0000256" key="2">
    <source>
        <dbReference type="ARBA" id="ARBA00023015"/>
    </source>
</evidence>
<gene>
    <name evidence="6" type="ORF">GCM10011320_16470</name>
</gene>
<dbReference type="Proteomes" id="UP000661507">
    <property type="component" value="Unassembled WGS sequence"/>
</dbReference>
<accession>A0A917KE55</accession>
<dbReference type="AlphaFoldDB" id="A0A917KE55"/>
<name>A0A917KE55_9PROT</name>
<dbReference type="CDD" id="cd08414">
    <property type="entry name" value="PBP2_LTTR_aromatics_like"/>
    <property type="match status" value="1"/>
</dbReference>
<keyword evidence="2" id="KW-0805">Transcription regulation</keyword>
<dbReference type="EMBL" id="BMKW01000003">
    <property type="protein sequence ID" value="GGJ10101.1"/>
    <property type="molecule type" value="Genomic_DNA"/>
</dbReference>
<dbReference type="InterPro" id="IPR036388">
    <property type="entry name" value="WH-like_DNA-bd_sf"/>
</dbReference>
<dbReference type="Pfam" id="PF03466">
    <property type="entry name" value="LysR_substrate"/>
    <property type="match status" value="1"/>
</dbReference>
<dbReference type="GO" id="GO:0003700">
    <property type="term" value="F:DNA-binding transcription factor activity"/>
    <property type="evidence" value="ECO:0007669"/>
    <property type="project" value="InterPro"/>
</dbReference>
<evidence type="ECO:0000313" key="6">
    <source>
        <dbReference type="EMBL" id="GGJ10101.1"/>
    </source>
</evidence>
<dbReference type="Gene3D" id="1.10.10.10">
    <property type="entry name" value="Winged helix-like DNA-binding domain superfamily/Winged helix DNA-binding domain"/>
    <property type="match status" value="1"/>
</dbReference>
<dbReference type="Gene3D" id="3.40.190.10">
    <property type="entry name" value="Periplasmic binding protein-like II"/>
    <property type="match status" value="2"/>
</dbReference>
<dbReference type="SUPFAM" id="SSF53850">
    <property type="entry name" value="Periplasmic binding protein-like II"/>
    <property type="match status" value="1"/>
</dbReference>
<evidence type="ECO:0000313" key="7">
    <source>
        <dbReference type="Proteomes" id="UP000661507"/>
    </source>
</evidence>
<dbReference type="SUPFAM" id="SSF46785">
    <property type="entry name" value="Winged helix' DNA-binding domain"/>
    <property type="match status" value="1"/>
</dbReference>
<keyword evidence="3" id="KW-0238">DNA-binding</keyword>
<dbReference type="PRINTS" id="PR00039">
    <property type="entry name" value="HTHLYSR"/>
</dbReference>
<proteinExistence type="inferred from homology"/>
<dbReference type="PANTHER" id="PTHR30346">
    <property type="entry name" value="TRANSCRIPTIONAL DUAL REGULATOR HCAR-RELATED"/>
    <property type="match status" value="1"/>
</dbReference>
<evidence type="ECO:0000256" key="3">
    <source>
        <dbReference type="ARBA" id="ARBA00023125"/>
    </source>
</evidence>